<keyword evidence="4" id="KW-0540">Nuclease</keyword>
<proteinExistence type="predicted"/>
<dbReference type="PANTHER" id="PTHR24559">
    <property type="entry name" value="TRANSPOSON TY3-I GAG-POL POLYPROTEIN"/>
    <property type="match status" value="1"/>
</dbReference>
<dbReference type="GO" id="GO:0008270">
    <property type="term" value="F:zinc ion binding"/>
    <property type="evidence" value="ECO:0007669"/>
    <property type="project" value="InterPro"/>
</dbReference>
<keyword evidence="5" id="KW-0255">Endonuclease</keyword>
<dbReference type="Gene3D" id="3.30.70.270">
    <property type="match status" value="1"/>
</dbReference>
<dbReference type="InterPro" id="IPR036875">
    <property type="entry name" value="Znf_CCHC_sf"/>
</dbReference>
<dbReference type="SUPFAM" id="SSF57756">
    <property type="entry name" value="Retrovirus zinc finger-like domains"/>
    <property type="match status" value="1"/>
</dbReference>
<evidence type="ECO:0000256" key="3">
    <source>
        <dbReference type="ARBA" id="ARBA00022695"/>
    </source>
</evidence>
<dbReference type="GO" id="GO:0003964">
    <property type="term" value="F:RNA-directed DNA polymerase activity"/>
    <property type="evidence" value="ECO:0007669"/>
    <property type="project" value="UniProtKB-KW"/>
</dbReference>
<dbReference type="AlphaFoldDB" id="A0A6L2LGD4"/>
<evidence type="ECO:0000256" key="7">
    <source>
        <dbReference type="ARBA" id="ARBA00022918"/>
    </source>
</evidence>
<dbReference type="CDD" id="cd00303">
    <property type="entry name" value="retropepsin_like"/>
    <property type="match status" value="1"/>
</dbReference>
<accession>A0A6L2LGD4</accession>
<dbReference type="Pfam" id="PF00078">
    <property type="entry name" value="RVT_1"/>
    <property type="match status" value="1"/>
</dbReference>
<dbReference type="FunFam" id="3.10.10.10:FF:000007">
    <property type="entry name" value="Retrovirus-related Pol polyprotein from transposon 17.6-like Protein"/>
    <property type="match status" value="1"/>
</dbReference>
<gene>
    <name evidence="9" type="ORF">Tci_032127</name>
</gene>
<name>A0A6L2LGD4_TANCI</name>
<organism evidence="9">
    <name type="scientific">Tanacetum cinerariifolium</name>
    <name type="common">Dalmatian daisy</name>
    <name type="synonym">Chrysanthemum cinerariifolium</name>
    <dbReference type="NCBI Taxonomy" id="118510"/>
    <lineage>
        <taxon>Eukaryota</taxon>
        <taxon>Viridiplantae</taxon>
        <taxon>Streptophyta</taxon>
        <taxon>Embryophyta</taxon>
        <taxon>Tracheophyta</taxon>
        <taxon>Spermatophyta</taxon>
        <taxon>Magnoliopsida</taxon>
        <taxon>eudicotyledons</taxon>
        <taxon>Gunneridae</taxon>
        <taxon>Pentapetalae</taxon>
        <taxon>asterids</taxon>
        <taxon>campanulids</taxon>
        <taxon>Asterales</taxon>
        <taxon>Asteraceae</taxon>
        <taxon>Asteroideae</taxon>
        <taxon>Anthemideae</taxon>
        <taxon>Anthemidinae</taxon>
        <taxon>Tanacetum</taxon>
    </lineage>
</organism>
<evidence type="ECO:0000259" key="8">
    <source>
        <dbReference type="Pfam" id="PF00078"/>
    </source>
</evidence>
<dbReference type="PANTHER" id="PTHR24559:SF427">
    <property type="entry name" value="RNA-DIRECTED DNA POLYMERASE"/>
    <property type="match status" value="1"/>
</dbReference>
<protein>
    <submittedName>
        <fullName evidence="9">Putative reverse transcriptase domain-containing protein</fullName>
    </submittedName>
</protein>
<dbReference type="InterPro" id="IPR000477">
    <property type="entry name" value="RT_dom"/>
</dbReference>
<dbReference type="SUPFAM" id="SSF56672">
    <property type="entry name" value="DNA/RNA polymerases"/>
    <property type="match status" value="2"/>
</dbReference>
<comment type="caution">
    <text evidence="9">The sequence shown here is derived from an EMBL/GenBank/DDBJ whole genome shotgun (WGS) entry which is preliminary data.</text>
</comment>
<dbReference type="GO" id="GO:0006508">
    <property type="term" value="P:proteolysis"/>
    <property type="evidence" value="ECO:0007669"/>
    <property type="project" value="UniProtKB-KW"/>
</dbReference>
<evidence type="ECO:0000256" key="1">
    <source>
        <dbReference type="ARBA" id="ARBA00022670"/>
    </source>
</evidence>
<dbReference type="EMBL" id="BKCJ010004289">
    <property type="protein sequence ID" value="GEU60149.1"/>
    <property type="molecule type" value="Genomic_DNA"/>
</dbReference>
<dbReference type="CDD" id="cd01647">
    <property type="entry name" value="RT_LTR"/>
    <property type="match status" value="1"/>
</dbReference>
<keyword evidence="1" id="KW-0645">Protease</keyword>
<dbReference type="GO" id="GO:0008233">
    <property type="term" value="F:peptidase activity"/>
    <property type="evidence" value="ECO:0007669"/>
    <property type="project" value="UniProtKB-KW"/>
</dbReference>
<feature type="domain" description="Reverse transcriptase" evidence="8">
    <location>
        <begin position="384"/>
        <end position="493"/>
    </location>
</feature>
<keyword evidence="2" id="KW-0808">Transferase</keyword>
<reference evidence="9" key="1">
    <citation type="journal article" date="2019" name="Sci. Rep.">
        <title>Draft genome of Tanacetum cinerariifolium, the natural source of mosquito coil.</title>
        <authorList>
            <person name="Yamashiro T."/>
            <person name="Shiraishi A."/>
            <person name="Satake H."/>
            <person name="Nakayama K."/>
        </authorList>
    </citation>
    <scope>NUCLEOTIDE SEQUENCE</scope>
</reference>
<dbReference type="Pfam" id="PF08284">
    <property type="entry name" value="RVP_2"/>
    <property type="match status" value="1"/>
</dbReference>
<evidence type="ECO:0000313" key="9">
    <source>
        <dbReference type="EMBL" id="GEU60149.1"/>
    </source>
</evidence>
<dbReference type="InterPro" id="IPR043502">
    <property type="entry name" value="DNA/RNA_pol_sf"/>
</dbReference>
<evidence type="ECO:0000256" key="5">
    <source>
        <dbReference type="ARBA" id="ARBA00022759"/>
    </source>
</evidence>
<dbReference type="InterPro" id="IPR053134">
    <property type="entry name" value="RNA-dir_DNA_polymerase"/>
</dbReference>
<keyword evidence="7 9" id="KW-0695">RNA-directed DNA polymerase</keyword>
<dbReference type="GO" id="GO:0003676">
    <property type="term" value="F:nucleic acid binding"/>
    <property type="evidence" value="ECO:0007669"/>
    <property type="project" value="InterPro"/>
</dbReference>
<evidence type="ECO:0000256" key="2">
    <source>
        <dbReference type="ARBA" id="ARBA00022679"/>
    </source>
</evidence>
<dbReference type="GO" id="GO:0004519">
    <property type="term" value="F:endonuclease activity"/>
    <property type="evidence" value="ECO:0007669"/>
    <property type="project" value="UniProtKB-KW"/>
</dbReference>
<dbReference type="InterPro" id="IPR043128">
    <property type="entry name" value="Rev_trsase/Diguanyl_cyclase"/>
</dbReference>
<keyword evidence="3" id="KW-0548">Nucleotidyltransferase</keyword>
<keyword evidence="6" id="KW-0378">Hydrolase</keyword>
<evidence type="ECO:0000256" key="6">
    <source>
        <dbReference type="ARBA" id="ARBA00022801"/>
    </source>
</evidence>
<dbReference type="Gene3D" id="3.10.10.10">
    <property type="entry name" value="HIV Type 1 Reverse Transcriptase, subunit A, domain 1"/>
    <property type="match status" value="2"/>
</dbReference>
<evidence type="ECO:0000256" key="4">
    <source>
        <dbReference type="ARBA" id="ARBA00022722"/>
    </source>
</evidence>
<dbReference type="FunFam" id="3.30.70.270:FF:000003">
    <property type="entry name" value="Transposon Ty3-G Gag-Pol polyprotein"/>
    <property type="match status" value="1"/>
</dbReference>
<sequence length="514" mass="59216">MQEVVKKEIMKLLDTGIIYPIADSPWVSLIHCVPKKGGITVVTNENDKLVPTRTVTGWRVCIDYRKLNEATAKDYFSLPFMDQMDAHLVLNWEKCHFMVKERIVLGHKVSSAGLEVDKAKVDVISKLPPPTTIKGSLEYHPEVRYIKIKQSRVKKHIIQERSSIKPWMPNVRRTYHLCAALILNEDLVKIALTQQYERFQRTRHEEKDCRVRLPGADVTPLQNVVYFRCGEKGHYKNRCPKGMNQQNEGARARAYVVVENPHQNLNVATGTILLNDHYACVLFDSGAEKSFVSFAFIPYIDIVSAALNTSYKVELVDGKVVSTNTVLRGCTLVLINHVFKINSLPTRLGERLEKDLRIISCIKADEKKPEDIPIVRDFPEVFPDDLSGYHQLRVREEDIPKTAFRTRYGHFEFTVMPFGLTNAPAIFMDLMNQICKPYLDKFVIVFIDDILIYSKSEEEHKLHLKTLLDLLKKEKLYAKFSKCEFWLQEVQFLRDVVNRDGIHVDPSKVESVKN</sequence>